<name>A0A2G9XE40_UNCKA</name>
<evidence type="ECO:0000313" key="2">
    <source>
        <dbReference type="EMBL" id="PIP04753.1"/>
    </source>
</evidence>
<keyword evidence="1" id="KW-0472">Membrane</keyword>
<evidence type="ECO:0000256" key="1">
    <source>
        <dbReference type="SAM" id="Phobius"/>
    </source>
</evidence>
<accession>A0A2G9XE40</accession>
<dbReference type="EMBL" id="PCQY01000010">
    <property type="protein sequence ID" value="PIP04753.1"/>
    <property type="molecule type" value="Genomic_DNA"/>
</dbReference>
<dbReference type="Proteomes" id="UP000231388">
    <property type="component" value="Unassembled WGS sequence"/>
</dbReference>
<evidence type="ECO:0000313" key="3">
    <source>
        <dbReference type="Proteomes" id="UP000231388"/>
    </source>
</evidence>
<comment type="caution">
    <text evidence="2">The sequence shown here is derived from an EMBL/GenBank/DDBJ whole genome shotgun (WGS) entry which is preliminary data.</text>
</comment>
<keyword evidence="1" id="KW-1133">Transmembrane helix</keyword>
<proteinExistence type="predicted"/>
<protein>
    <submittedName>
        <fullName evidence="2">Uncharacterized protein</fullName>
    </submittedName>
</protein>
<dbReference type="AlphaFoldDB" id="A0A2G9XE40"/>
<gene>
    <name evidence="2" type="ORF">COX53_00685</name>
</gene>
<sequence length="66" mass="7668">MKKKTAKKSASSCYDKEFIRLPIVLSLFVAFIILVLSLLTLLDNQRNLTTKARAEQNRMLEKTLRR</sequence>
<reference evidence="2 3" key="1">
    <citation type="submission" date="2017-09" db="EMBL/GenBank/DDBJ databases">
        <title>Depth-based differentiation of microbial function through sediment-hosted aquifers and enrichment of novel symbionts in the deep terrestrial subsurface.</title>
        <authorList>
            <person name="Probst A.J."/>
            <person name="Ladd B."/>
            <person name="Jarett J.K."/>
            <person name="Geller-Mcgrath D.E."/>
            <person name="Sieber C.M."/>
            <person name="Emerson J.B."/>
            <person name="Anantharaman K."/>
            <person name="Thomas B.C."/>
            <person name="Malmstrom R."/>
            <person name="Stieglmeier M."/>
            <person name="Klingl A."/>
            <person name="Woyke T."/>
            <person name="Ryan C.M."/>
            <person name="Banfield J.F."/>
        </authorList>
    </citation>
    <scope>NUCLEOTIDE SEQUENCE [LARGE SCALE GENOMIC DNA]</scope>
    <source>
        <strain evidence="2">CG23_combo_of_CG06-09_8_20_14_all_40_14</strain>
    </source>
</reference>
<organism evidence="2 3">
    <name type="scientific">candidate division WWE3 bacterium CG23_combo_of_CG06-09_8_20_14_all_40_14</name>
    <dbReference type="NCBI Taxonomy" id="1975095"/>
    <lineage>
        <taxon>Bacteria</taxon>
        <taxon>Katanobacteria</taxon>
    </lineage>
</organism>
<keyword evidence="1" id="KW-0812">Transmembrane</keyword>
<feature type="transmembrane region" description="Helical" evidence="1">
    <location>
        <begin position="21"/>
        <end position="42"/>
    </location>
</feature>